<dbReference type="PANTHER" id="PTHR31476">
    <property type="entry name" value="PROTEIN WHAT'S THIS FACTOR 1 HOMOLOG, CHLOROPLASTIC"/>
    <property type="match status" value="1"/>
</dbReference>
<evidence type="ECO:0000256" key="1">
    <source>
        <dbReference type="SAM" id="MobiDB-lite"/>
    </source>
</evidence>
<evidence type="ECO:0000313" key="3">
    <source>
        <dbReference type="EMBL" id="GAA0138895.1"/>
    </source>
</evidence>
<keyword evidence="4" id="KW-1185">Reference proteome</keyword>
<comment type="caution">
    <text evidence="3">The sequence shown here is derived from an EMBL/GenBank/DDBJ whole genome shotgun (WGS) entry which is preliminary data.</text>
</comment>
<dbReference type="Pfam" id="PF11955">
    <property type="entry name" value="PORR"/>
    <property type="match status" value="1"/>
</dbReference>
<dbReference type="InterPro" id="IPR021099">
    <property type="entry name" value="PORR_domain"/>
</dbReference>
<dbReference type="GO" id="GO:0003723">
    <property type="term" value="F:RNA binding"/>
    <property type="evidence" value="ECO:0007669"/>
    <property type="project" value="InterPro"/>
</dbReference>
<reference evidence="3 4" key="1">
    <citation type="submission" date="2024-01" db="EMBL/GenBank/DDBJ databases">
        <title>The complete chloroplast genome sequence of Lithospermum erythrorhizon: insights into the phylogenetic relationship among Boraginaceae species and the maternal lineages of purple gromwells.</title>
        <authorList>
            <person name="Okada T."/>
            <person name="Watanabe K."/>
        </authorList>
    </citation>
    <scope>NUCLEOTIDE SEQUENCE [LARGE SCALE GENOMIC DNA]</scope>
</reference>
<sequence length="414" mass="48149">MILFYRFLLVTRGIKNQFNYNQTRSLVNIKLKLVKDPVLDNVVAGGWELKATCILVSMIASDPCHCLPIYRLNRRIGQLGIPNDLKVATFIRRYPNIFEELSCLDSAGTPVPWFKLTPEAEMLHQEEGSVMHSCYVDLVQRLQKFLMLTKSRILPLQTIDQLKWDLGLPHDYSETLIKNHPDLFSLVRLPDDRDGLKLVKWDWSLAVSHLEKSSAKENRTRLAFPIGFMRGFGLKRKCMKWLEEWQMLPYTSPYVDASHLDPRTDVSEKRSVGVFHELLHLTIQKKTERSNVSNLRKPLALPQKFTKVFERHPGIFYISRKGDTQTVVLREAYDRDRLIEKHPLAEIRDKYATMMRKGFLDRSRGLYKDANADHRQDVSGGLKENKMEIYESEEDSELDIISDYDSDETTDHCC</sequence>
<proteinExistence type="predicted"/>
<dbReference type="InterPro" id="IPR045040">
    <property type="entry name" value="PORR_fam"/>
</dbReference>
<evidence type="ECO:0000313" key="4">
    <source>
        <dbReference type="Proteomes" id="UP001454036"/>
    </source>
</evidence>
<dbReference type="Proteomes" id="UP001454036">
    <property type="component" value="Unassembled WGS sequence"/>
</dbReference>
<name>A0AAV3NHX8_LITER</name>
<protein>
    <recommendedName>
        <fullName evidence="2">PORR domain-containing protein</fullName>
    </recommendedName>
</protein>
<organism evidence="3 4">
    <name type="scientific">Lithospermum erythrorhizon</name>
    <name type="common">Purple gromwell</name>
    <name type="synonym">Lithospermum officinale var. erythrorhizon</name>
    <dbReference type="NCBI Taxonomy" id="34254"/>
    <lineage>
        <taxon>Eukaryota</taxon>
        <taxon>Viridiplantae</taxon>
        <taxon>Streptophyta</taxon>
        <taxon>Embryophyta</taxon>
        <taxon>Tracheophyta</taxon>
        <taxon>Spermatophyta</taxon>
        <taxon>Magnoliopsida</taxon>
        <taxon>eudicotyledons</taxon>
        <taxon>Gunneridae</taxon>
        <taxon>Pentapetalae</taxon>
        <taxon>asterids</taxon>
        <taxon>lamiids</taxon>
        <taxon>Boraginales</taxon>
        <taxon>Boraginaceae</taxon>
        <taxon>Boraginoideae</taxon>
        <taxon>Lithospermeae</taxon>
        <taxon>Lithospermum</taxon>
    </lineage>
</organism>
<feature type="domain" description="PORR" evidence="2">
    <location>
        <begin position="34"/>
        <end position="358"/>
    </location>
</feature>
<dbReference type="EMBL" id="BAABME010000043">
    <property type="protein sequence ID" value="GAA0138895.1"/>
    <property type="molecule type" value="Genomic_DNA"/>
</dbReference>
<accession>A0AAV3NHX8</accession>
<gene>
    <name evidence="3" type="ORF">LIER_00551</name>
</gene>
<feature type="compositionally biased region" description="Acidic residues" evidence="1">
    <location>
        <begin position="391"/>
        <end position="408"/>
    </location>
</feature>
<evidence type="ECO:0000259" key="2">
    <source>
        <dbReference type="Pfam" id="PF11955"/>
    </source>
</evidence>
<feature type="region of interest" description="Disordered" evidence="1">
    <location>
        <begin position="391"/>
        <end position="414"/>
    </location>
</feature>
<dbReference type="AlphaFoldDB" id="A0AAV3NHX8"/>
<dbReference type="PANTHER" id="PTHR31476:SF6">
    <property type="entry name" value="EMB|CAB68190.1"/>
    <property type="match status" value="1"/>
</dbReference>